<reference evidence="2 3" key="1">
    <citation type="submission" date="2019-04" db="EMBL/GenBank/DDBJ databases">
        <authorList>
            <person name="Hwang J.C."/>
        </authorList>
    </citation>
    <scope>NUCLEOTIDE SEQUENCE [LARGE SCALE GENOMIC DNA]</scope>
    <source>
        <strain evidence="2 3">IMCC35002</strain>
    </source>
</reference>
<dbReference type="Pfam" id="PF10975">
    <property type="entry name" value="DUF2802"/>
    <property type="match status" value="1"/>
</dbReference>
<feature type="coiled-coil region" evidence="1">
    <location>
        <begin position="42"/>
        <end position="90"/>
    </location>
</feature>
<dbReference type="OrthoDB" id="5600183at2"/>
<comment type="caution">
    <text evidence="2">The sequence shown here is derived from an EMBL/GenBank/DDBJ whole genome shotgun (WGS) entry which is preliminary data.</text>
</comment>
<keyword evidence="3" id="KW-1185">Reference proteome</keyword>
<dbReference type="InterPro" id="IPR021244">
    <property type="entry name" value="DUF2802"/>
</dbReference>
<proteinExistence type="predicted"/>
<accession>A0A4U1BRH2</accession>
<name>A0A4U1BRH2_9GAMM</name>
<protein>
    <submittedName>
        <fullName evidence="2">DUF2802 domain-containing protein</fullName>
    </submittedName>
</protein>
<gene>
    <name evidence="2" type="ORF">FCL42_00390</name>
</gene>
<evidence type="ECO:0000313" key="2">
    <source>
        <dbReference type="EMBL" id="TKB58257.1"/>
    </source>
</evidence>
<evidence type="ECO:0000256" key="1">
    <source>
        <dbReference type="SAM" id="Coils"/>
    </source>
</evidence>
<dbReference type="EMBL" id="SWCJ01000001">
    <property type="protein sequence ID" value="TKB58257.1"/>
    <property type="molecule type" value="Genomic_DNA"/>
</dbReference>
<evidence type="ECO:0000313" key="3">
    <source>
        <dbReference type="Proteomes" id="UP000305675"/>
    </source>
</evidence>
<dbReference type="AlphaFoldDB" id="A0A4U1BRH2"/>
<organism evidence="2 3">
    <name type="scientific">Ferrimonas aestuarii</name>
    <dbReference type="NCBI Taxonomy" id="2569539"/>
    <lineage>
        <taxon>Bacteria</taxon>
        <taxon>Pseudomonadati</taxon>
        <taxon>Pseudomonadota</taxon>
        <taxon>Gammaproteobacteria</taxon>
        <taxon>Alteromonadales</taxon>
        <taxon>Ferrimonadaceae</taxon>
        <taxon>Ferrimonas</taxon>
    </lineage>
</organism>
<sequence>MIAWILAAVASAVSLAAFWFAWSSRKQVEQVDRRCEALTLLLKEGDRQRDSLRRELNELRSGALGVGRKVKALEERLSLTQARQDELQHNDPDARLYSRAMKMVELGAGVEEIVSECEIPMAEAQLLVTLHKAPKKSAN</sequence>
<keyword evidence="1" id="KW-0175">Coiled coil</keyword>
<dbReference type="Proteomes" id="UP000305675">
    <property type="component" value="Unassembled WGS sequence"/>
</dbReference>
<dbReference type="RefSeq" id="WP_136861405.1">
    <property type="nucleotide sequence ID" value="NZ_SWCJ01000001.1"/>
</dbReference>